<accession>A0AAI9EDP9</accession>
<feature type="region of interest" description="Disordered" evidence="1">
    <location>
        <begin position="406"/>
        <end position="444"/>
    </location>
</feature>
<feature type="region of interest" description="Disordered" evidence="1">
    <location>
        <begin position="149"/>
        <end position="194"/>
    </location>
</feature>
<comment type="caution">
    <text evidence="3">The sequence shown here is derived from an EMBL/GenBank/DDBJ whole genome shotgun (WGS) entry which is preliminary data.</text>
</comment>
<dbReference type="Proteomes" id="UP001296104">
    <property type="component" value="Unassembled WGS sequence"/>
</dbReference>
<dbReference type="AlphaFoldDB" id="A0AAI9EDP9"/>
<protein>
    <submittedName>
        <fullName evidence="3">YT521-B-like splicing factor</fullName>
    </submittedName>
</protein>
<reference evidence="3" key="1">
    <citation type="submission" date="2023-11" db="EMBL/GenBank/DDBJ databases">
        <authorList>
            <person name="Alioto T."/>
            <person name="Alioto T."/>
            <person name="Gomez Garrido J."/>
        </authorList>
    </citation>
    <scope>NUCLEOTIDE SEQUENCE</scope>
</reference>
<organism evidence="3 4">
    <name type="scientific">Lecanosticta acicola</name>
    <dbReference type="NCBI Taxonomy" id="111012"/>
    <lineage>
        <taxon>Eukaryota</taxon>
        <taxon>Fungi</taxon>
        <taxon>Dikarya</taxon>
        <taxon>Ascomycota</taxon>
        <taxon>Pezizomycotina</taxon>
        <taxon>Dothideomycetes</taxon>
        <taxon>Dothideomycetidae</taxon>
        <taxon>Mycosphaerellales</taxon>
        <taxon>Mycosphaerellaceae</taxon>
        <taxon>Lecanosticta</taxon>
    </lineage>
</organism>
<gene>
    <name evidence="3" type="ORF">LECACI_7A007448</name>
</gene>
<dbReference type="InterPro" id="IPR045168">
    <property type="entry name" value="YTH_prot"/>
</dbReference>
<feature type="region of interest" description="Disordered" evidence="1">
    <location>
        <begin position="272"/>
        <end position="292"/>
    </location>
</feature>
<dbReference type="SMART" id="SM00360">
    <property type="entry name" value="RRM"/>
    <property type="match status" value="1"/>
</dbReference>
<feature type="compositionally biased region" description="Polar residues" evidence="1">
    <location>
        <begin position="412"/>
        <end position="422"/>
    </location>
</feature>
<dbReference type="CDD" id="cd21134">
    <property type="entry name" value="YTH"/>
    <property type="match status" value="1"/>
</dbReference>
<dbReference type="GO" id="GO:1990247">
    <property type="term" value="F:N6-methyladenosine-containing RNA reader activity"/>
    <property type="evidence" value="ECO:0007669"/>
    <property type="project" value="TreeGrafter"/>
</dbReference>
<evidence type="ECO:0000313" key="4">
    <source>
        <dbReference type="Proteomes" id="UP001296104"/>
    </source>
</evidence>
<feature type="compositionally biased region" description="Polar residues" evidence="1">
    <location>
        <begin position="149"/>
        <end position="177"/>
    </location>
</feature>
<dbReference type="InterPro" id="IPR012677">
    <property type="entry name" value="Nucleotide-bd_a/b_plait_sf"/>
</dbReference>
<evidence type="ECO:0000313" key="3">
    <source>
        <dbReference type="EMBL" id="CAK4032290.1"/>
    </source>
</evidence>
<dbReference type="PANTHER" id="PTHR12357">
    <property type="entry name" value="YTH YT521-B HOMOLOGY DOMAIN-CONTAINING"/>
    <property type="match status" value="1"/>
</dbReference>
<feature type="compositionally biased region" description="Basic residues" evidence="1">
    <location>
        <begin position="179"/>
        <end position="193"/>
    </location>
</feature>
<dbReference type="InterPro" id="IPR000504">
    <property type="entry name" value="RRM_dom"/>
</dbReference>
<dbReference type="GO" id="GO:0000381">
    <property type="term" value="P:regulation of alternative mRNA splicing, via spliceosome"/>
    <property type="evidence" value="ECO:0007669"/>
    <property type="project" value="TreeGrafter"/>
</dbReference>
<feature type="domain" description="YTH" evidence="2">
    <location>
        <begin position="340"/>
        <end position="537"/>
    </location>
</feature>
<dbReference type="CDD" id="cd00590">
    <property type="entry name" value="RRM_SF"/>
    <property type="match status" value="1"/>
</dbReference>
<dbReference type="GO" id="GO:0003729">
    <property type="term" value="F:mRNA binding"/>
    <property type="evidence" value="ECO:0007669"/>
    <property type="project" value="TreeGrafter"/>
</dbReference>
<dbReference type="GO" id="GO:0000398">
    <property type="term" value="P:mRNA splicing, via spliceosome"/>
    <property type="evidence" value="ECO:0007669"/>
    <property type="project" value="TreeGrafter"/>
</dbReference>
<proteinExistence type="predicted"/>
<dbReference type="EMBL" id="CAVMBE010000061">
    <property type="protein sequence ID" value="CAK4032290.1"/>
    <property type="molecule type" value="Genomic_DNA"/>
</dbReference>
<dbReference type="Pfam" id="PF04146">
    <property type="entry name" value="YTH"/>
    <property type="match status" value="1"/>
</dbReference>
<dbReference type="Gene3D" id="3.10.590.10">
    <property type="entry name" value="ph1033 like domains"/>
    <property type="match status" value="1"/>
</dbReference>
<dbReference type="GO" id="GO:0005654">
    <property type="term" value="C:nucleoplasm"/>
    <property type="evidence" value="ECO:0007669"/>
    <property type="project" value="TreeGrafter"/>
</dbReference>
<evidence type="ECO:0000259" key="2">
    <source>
        <dbReference type="PROSITE" id="PS50882"/>
    </source>
</evidence>
<keyword evidence="4" id="KW-1185">Reference proteome</keyword>
<dbReference type="PROSITE" id="PS50882">
    <property type="entry name" value="YTH"/>
    <property type="match status" value="1"/>
</dbReference>
<dbReference type="Pfam" id="PF25701">
    <property type="entry name" value="RRM_YTH1"/>
    <property type="match status" value="1"/>
</dbReference>
<name>A0AAI9EDP9_9PEZI</name>
<evidence type="ECO:0000256" key="1">
    <source>
        <dbReference type="SAM" id="MobiDB-lite"/>
    </source>
</evidence>
<dbReference type="Gene3D" id="3.30.70.330">
    <property type="match status" value="1"/>
</dbReference>
<dbReference type="SUPFAM" id="SSF54928">
    <property type="entry name" value="RNA-binding domain, RBD"/>
    <property type="match status" value="1"/>
</dbReference>
<dbReference type="InterPro" id="IPR057720">
    <property type="entry name" value="RRM_YTH1"/>
</dbReference>
<dbReference type="PANTHER" id="PTHR12357:SF3">
    <property type="entry name" value="YTH DOMAIN-CONTAINING PROTEIN 1"/>
    <property type="match status" value="1"/>
</dbReference>
<sequence length="544" mass="60402">MYEGASYLVDGNWQGDGPCYDHPWPSHPTFHQPSLRSYAPHEPHWWFSQGTTPGHGYQQQSQNSATWMNPYQHHPTRLTQTFPNPALPMLHSADMMQQPRWATAPPMPTYQLLPSVQQSSAVAPPAPLILYQLVSPYESRPMRMQLQGQTNNLPPSKDCSSPWTTSAASWKSGQPCRSITRRRGPPRKPKRSGHAIWVGNIPSSVSIEALKDHLSRSFTSEIESVFLMSRSNCAFVNYRTRKACVAAVELFNQSLFGPVRLLCRLRQEPGVLSPTLEQGPPTPAATDSTSSDILTPSDSLDATTHALAAVDLDDAKGEALSTETTNLSSPCRQTRATADDRFFILKSMTKEDIHESLRTGVWETQTHNERPLAEAFESASNVYLMFSVNKSGQYFGYARMCSSPLDSLPSECETSPPSADQSTSEHLRSTMSPATETAPRGYIIDDPTRGTLFWEAAETNTIVSSTTTTTTVTSDVGVSGKEARTRPFRIVWLSTRKVPFQRAKGLRNSWNGNKEVKVARDGTELETEIGTKVLRLFHDEVVVK</sequence>
<dbReference type="InterPro" id="IPR007275">
    <property type="entry name" value="YTH_domain"/>
</dbReference>
<dbReference type="InterPro" id="IPR035979">
    <property type="entry name" value="RBD_domain_sf"/>
</dbReference>